<evidence type="ECO:0000256" key="4">
    <source>
        <dbReference type="ARBA" id="ARBA00022519"/>
    </source>
</evidence>
<reference evidence="10" key="1">
    <citation type="submission" date="2020-09" db="EMBL/GenBank/DDBJ databases">
        <title>New species isolated from human feces.</title>
        <authorList>
            <person name="Kitahara M."/>
            <person name="Shigeno Y."/>
            <person name="Shime M."/>
            <person name="Matsumoto Y."/>
            <person name="Nakamura S."/>
            <person name="Motooka D."/>
            <person name="Fukuoka S."/>
            <person name="Nishikawa H."/>
            <person name="Benno Y."/>
        </authorList>
    </citation>
    <scope>NUCLEOTIDE SEQUENCE</scope>
    <source>
        <strain evidence="10">MM50</strain>
    </source>
</reference>
<keyword evidence="7 8" id="KW-0472">Membrane</keyword>
<accession>A0A810Q702</accession>
<evidence type="ECO:0000256" key="2">
    <source>
        <dbReference type="ARBA" id="ARBA00005745"/>
    </source>
</evidence>
<dbReference type="Gene3D" id="1.20.81.30">
    <property type="entry name" value="Type II secretion system (T2SS), domain F"/>
    <property type="match status" value="2"/>
</dbReference>
<dbReference type="PANTHER" id="PTHR30012">
    <property type="entry name" value="GENERAL SECRETION PATHWAY PROTEIN"/>
    <property type="match status" value="1"/>
</dbReference>
<keyword evidence="4" id="KW-0997">Cell inner membrane</keyword>
<dbReference type="EMBL" id="AP023418">
    <property type="protein sequence ID" value="BCK82052.1"/>
    <property type="molecule type" value="Genomic_DNA"/>
</dbReference>
<dbReference type="InterPro" id="IPR018076">
    <property type="entry name" value="T2SS_GspF_dom"/>
</dbReference>
<evidence type="ECO:0000256" key="1">
    <source>
        <dbReference type="ARBA" id="ARBA00004429"/>
    </source>
</evidence>
<dbReference type="RefSeq" id="WP_213540670.1">
    <property type="nucleotide sequence ID" value="NZ_AP023418.1"/>
</dbReference>
<evidence type="ECO:0000259" key="9">
    <source>
        <dbReference type="Pfam" id="PF00482"/>
    </source>
</evidence>
<evidence type="ECO:0000313" key="11">
    <source>
        <dbReference type="Proteomes" id="UP000681035"/>
    </source>
</evidence>
<dbReference type="Proteomes" id="UP000681035">
    <property type="component" value="Chromosome"/>
</dbReference>
<keyword evidence="3" id="KW-1003">Cell membrane</keyword>
<organism evidence="10 11">
    <name type="scientific">Vescimonas coprocola</name>
    <dbReference type="NCBI Taxonomy" id="2714355"/>
    <lineage>
        <taxon>Bacteria</taxon>
        <taxon>Bacillati</taxon>
        <taxon>Bacillota</taxon>
        <taxon>Clostridia</taxon>
        <taxon>Eubacteriales</taxon>
        <taxon>Oscillospiraceae</taxon>
        <taxon>Vescimonas</taxon>
    </lineage>
</organism>
<keyword evidence="5 8" id="KW-0812">Transmembrane</keyword>
<keyword evidence="6 8" id="KW-1133">Transmembrane helix</keyword>
<sequence length="402" mass="44468">MTTYRYKGQTKDGTAVSGVIRAYDEFEAASRLRETVAIITRLEEVQEKKESIFNRPIGLKIKEKDLALICSQFAIILSAGMSIQHCVEMVAAQTRNRHIRQMLEKVAEEVGAGYSMAQSFENNAPYLPKTFVETVRAGEQSGTLEECFQRLHRYYDKSAKTKAKVVSTLTYPAMVIVVAIVVFIIIIAVAVPAFNDVFAEMDTQLPGITRVLLAISDFFVGWWWLLLLIAAGLGIAYMVARRSIRGRKAIAAWSLTKAPLHRLHSLNAAAQFAHSMATMLTAGLPVPKALDVTGNVISNYTFALAVQEVKQKVERGRTISESMSQIEYFPKMLTEMVGVGEQSGSLEETLDVIGEYFDNEVEVTTARLLSVLEPIITIALAVIVVVLLLAVYLPLFTLYGGM</sequence>
<gene>
    <name evidence="10" type="primary">pilC</name>
    <name evidence="10" type="ORF">MM50RIKEN_18150</name>
</gene>
<dbReference type="PANTHER" id="PTHR30012:SF0">
    <property type="entry name" value="TYPE II SECRETION SYSTEM PROTEIN F-RELATED"/>
    <property type="match status" value="1"/>
</dbReference>
<evidence type="ECO:0000256" key="8">
    <source>
        <dbReference type="SAM" id="Phobius"/>
    </source>
</evidence>
<evidence type="ECO:0000256" key="6">
    <source>
        <dbReference type="ARBA" id="ARBA00022989"/>
    </source>
</evidence>
<comment type="subcellular location">
    <subcellularLocation>
        <location evidence="1">Cell inner membrane</location>
        <topology evidence="1">Multi-pass membrane protein</topology>
    </subcellularLocation>
</comment>
<dbReference type="FunFam" id="1.20.81.30:FF:000001">
    <property type="entry name" value="Type II secretion system protein F"/>
    <property type="match status" value="2"/>
</dbReference>
<dbReference type="GO" id="GO:0005886">
    <property type="term" value="C:plasma membrane"/>
    <property type="evidence" value="ECO:0007669"/>
    <property type="project" value="UniProtKB-SubCell"/>
</dbReference>
<evidence type="ECO:0000256" key="7">
    <source>
        <dbReference type="ARBA" id="ARBA00023136"/>
    </source>
</evidence>
<evidence type="ECO:0000313" key="10">
    <source>
        <dbReference type="EMBL" id="BCK82052.1"/>
    </source>
</evidence>
<dbReference type="InterPro" id="IPR003004">
    <property type="entry name" value="GspF/PilC"/>
</dbReference>
<feature type="transmembrane region" description="Helical" evidence="8">
    <location>
        <begin position="169"/>
        <end position="191"/>
    </location>
</feature>
<dbReference type="InterPro" id="IPR042094">
    <property type="entry name" value="T2SS_GspF_sf"/>
</dbReference>
<feature type="domain" description="Type II secretion system protein GspF" evidence="9">
    <location>
        <begin position="70"/>
        <end position="192"/>
    </location>
</feature>
<evidence type="ECO:0000256" key="5">
    <source>
        <dbReference type="ARBA" id="ARBA00022692"/>
    </source>
</evidence>
<dbReference type="AlphaFoldDB" id="A0A810Q702"/>
<dbReference type="PRINTS" id="PR00812">
    <property type="entry name" value="BCTERIALGSPF"/>
</dbReference>
<feature type="domain" description="Type II secretion system protein GspF" evidence="9">
    <location>
        <begin position="272"/>
        <end position="394"/>
    </location>
</feature>
<proteinExistence type="inferred from homology"/>
<dbReference type="Pfam" id="PF00482">
    <property type="entry name" value="T2SSF"/>
    <property type="match status" value="2"/>
</dbReference>
<dbReference type="KEGG" id="vcop:MM50RIKEN_18150"/>
<feature type="transmembrane region" description="Helical" evidence="8">
    <location>
        <begin position="211"/>
        <end position="240"/>
    </location>
</feature>
<comment type="similarity">
    <text evidence="2">Belongs to the GSP F family.</text>
</comment>
<feature type="transmembrane region" description="Helical" evidence="8">
    <location>
        <begin position="375"/>
        <end position="399"/>
    </location>
</feature>
<name>A0A810Q702_9FIRM</name>
<keyword evidence="11" id="KW-1185">Reference proteome</keyword>
<evidence type="ECO:0000256" key="3">
    <source>
        <dbReference type="ARBA" id="ARBA00022475"/>
    </source>
</evidence>
<protein>
    <submittedName>
        <fullName evidence="10">Pilus biosynthesis protein PilC</fullName>
    </submittedName>
</protein>